<protein>
    <recommendedName>
        <fullName evidence="6">Gfo/Idh/MocA family oxidoreductase</fullName>
    </recommendedName>
</protein>
<dbReference type="InterPro" id="IPR050463">
    <property type="entry name" value="Gfo/Idh/MocA_oxidrdct_glycsds"/>
</dbReference>
<accession>A0ABQ5QJB3</accession>
<dbReference type="Proteomes" id="UP001165069">
    <property type="component" value="Unassembled WGS sequence"/>
</dbReference>
<evidence type="ECO:0000256" key="1">
    <source>
        <dbReference type="ARBA" id="ARBA00023002"/>
    </source>
</evidence>
<feature type="domain" description="Gfo/Idh/MocA-like oxidoreductase N-terminal" evidence="2">
    <location>
        <begin position="30"/>
        <end position="110"/>
    </location>
</feature>
<dbReference type="Gene3D" id="3.30.360.10">
    <property type="entry name" value="Dihydrodipicolinate Reductase, domain 2"/>
    <property type="match status" value="1"/>
</dbReference>
<name>A0ABQ5QJB3_9BACT</name>
<evidence type="ECO:0000259" key="3">
    <source>
        <dbReference type="Pfam" id="PF22725"/>
    </source>
</evidence>
<evidence type="ECO:0000313" key="5">
    <source>
        <dbReference type="Proteomes" id="UP001165069"/>
    </source>
</evidence>
<evidence type="ECO:0000313" key="4">
    <source>
        <dbReference type="EMBL" id="GLH74270.1"/>
    </source>
</evidence>
<dbReference type="InterPro" id="IPR036291">
    <property type="entry name" value="NAD(P)-bd_dom_sf"/>
</dbReference>
<keyword evidence="1" id="KW-0560">Oxidoreductase</keyword>
<evidence type="ECO:0008006" key="6">
    <source>
        <dbReference type="Google" id="ProtNLM"/>
    </source>
</evidence>
<evidence type="ECO:0000259" key="2">
    <source>
        <dbReference type="Pfam" id="PF01408"/>
    </source>
</evidence>
<dbReference type="Pfam" id="PF22725">
    <property type="entry name" value="GFO_IDH_MocA_C3"/>
    <property type="match status" value="1"/>
</dbReference>
<dbReference type="InterPro" id="IPR055170">
    <property type="entry name" value="GFO_IDH_MocA-like_dom"/>
</dbReference>
<dbReference type="PANTHER" id="PTHR43818:SF11">
    <property type="entry name" value="BCDNA.GH03377"/>
    <property type="match status" value="1"/>
</dbReference>
<reference evidence="4 5" key="1">
    <citation type="journal article" date="2023" name="Antonie Van Leeuwenhoek">
        <title>Mesoterricola silvestris gen. nov., sp. nov., Mesoterricola sediminis sp. nov., Geothrix oryzae sp. nov., Geothrix edaphica sp. nov., Geothrix rubra sp. nov., and Geothrix limicola sp. nov., six novel members of Acidobacteriota isolated from soils.</title>
        <authorList>
            <person name="Itoh H."/>
            <person name="Sugisawa Y."/>
            <person name="Mise K."/>
            <person name="Xu Z."/>
            <person name="Kuniyasu M."/>
            <person name="Ushijima N."/>
            <person name="Kawano K."/>
            <person name="Kobayashi E."/>
            <person name="Shiratori Y."/>
            <person name="Masuda Y."/>
            <person name="Senoo K."/>
        </authorList>
    </citation>
    <scope>NUCLEOTIDE SEQUENCE [LARGE SCALE GENOMIC DNA]</scope>
    <source>
        <strain evidence="4 5">Red804</strain>
    </source>
</reference>
<organism evidence="4 5">
    <name type="scientific">Geothrix limicola</name>
    <dbReference type="NCBI Taxonomy" id="2927978"/>
    <lineage>
        <taxon>Bacteria</taxon>
        <taxon>Pseudomonadati</taxon>
        <taxon>Acidobacteriota</taxon>
        <taxon>Holophagae</taxon>
        <taxon>Holophagales</taxon>
        <taxon>Holophagaceae</taxon>
        <taxon>Geothrix</taxon>
    </lineage>
</organism>
<dbReference type="EMBL" id="BSDE01000006">
    <property type="protein sequence ID" value="GLH74270.1"/>
    <property type="molecule type" value="Genomic_DNA"/>
</dbReference>
<dbReference type="PANTHER" id="PTHR43818">
    <property type="entry name" value="BCDNA.GH03377"/>
    <property type="match status" value="1"/>
</dbReference>
<comment type="caution">
    <text evidence="4">The sequence shown here is derived from an EMBL/GenBank/DDBJ whole genome shotgun (WGS) entry which is preliminary data.</text>
</comment>
<dbReference type="InterPro" id="IPR000683">
    <property type="entry name" value="Gfo/Idh/MocA-like_OxRdtase_N"/>
</dbReference>
<dbReference type="SUPFAM" id="SSF55347">
    <property type="entry name" value="Glyceraldehyde-3-phosphate dehydrogenase-like, C-terminal domain"/>
    <property type="match status" value="1"/>
</dbReference>
<dbReference type="Pfam" id="PF01408">
    <property type="entry name" value="GFO_IDH_MocA"/>
    <property type="match status" value="1"/>
</dbReference>
<proteinExistence type="predicted"/>
<gene>
    <name evidence="4" type="ORF">GETHLI_27720</name>
</gene>
<feature type="domain" description="GFO/IDH/MocA-like oxidoreductase" evidence="3">
    <location>
        <begin position="118"/>
        <end position="231"/>
    </location>
</feature>
<keyword evidence="5" id="KW-1185">Reference proteome</keyword>
<sequence length="333" mass="36981">MGLSHVTIARQIAAPDSVAVCDASRMTCFLYRRMGIKAYGSVTQALEARGDSIRGVIVATPTPSHFTIAKMALERSIPCFIEKPLTLSVTRSRELMQLAEQRGVYAQVGFVLRYVATFSRLRELVHSGELGSVIRYQAEMNGNVITKPDNNWRSDFAAGGGCLNEYGPHLIDLCRFLFGDVTAIERAEKGHIHSTRADDRIAFDWVHDCGVPGEVKLDWCDTSKRKSVLRFSIDFEYAQVSCDNSALHFSFKEKSRLTGEDRGRIAALIVPPRVSFYLRGEEYTLQLEDFLSVCLKRPLRVEGGGGQVDPARLADGLAVDQLIETISEMAGLR</sequence>
<dbReference type="SUPFAM" id="SSF51735">
    <property type="entry name" value="NAD(P)-binding Rossmann-fold domains"/>
    <property type="match status" value="1"/>
</dbReference>
<dbReference type="Gene3D" id="3.40.50.720">
    <property type="entry name" value="NAD(P)-binding Rossmann-like Domain"/>
    <property type="match status" value="1"/>
</dbReference>